<protein>
    <recommendedName>
        <fullName evidence="8">Rhodopsin domain-containing protein</fullName>
    </recommendedName>
</protein>
<proteinExistence type="inferred from homology"/>
<dbReference type="OrthoDB" id="3897607at2759"/>
<evidence type="ECO:0000256" key="2">
    <source>
        <dbReference type="ARBA" id="ARBA00022692"/>
    </source>
</evidence>
<sequence length="401" mass="44811">MMSSQEDHQNHAIIAVAATFMTIAFITVMLRCYVRLRLVKAFGWDDGSMVVAMAWYIMFSASMIGAGLHGNGRHWYNVEPEERVIAMKYWWLCEIGFCFASIFCKISICIFLMRICIKRVHLWTLYSVMVLTVLAGLVFMFLMLLQCKPLSYFWDRLKWHPVRNIEGEGSCINMEIIVAMTYVYSAFAAICDFTVGLLPIFVVHQLQMKQQTKIAVIGILSMACIASSAVIVRIPFVSTFLDLDDFLFSTVQIAYWSNLEIGLGITAGSLATLRPLLRHWFGSRADPSYSAGIAKSFGRRTGGGLSGNPVPLGSMNGADAHELRPDKVSVMVTNVESRRDSKRSRARPASPSSSEEGLNVHHPPLPGRMEVGIHQTFEVIRTTAENDHLGDGYFSAARENV</sequence>
<evidence type="ECO:0000256" key="3">
    <source>
        <dbReference type="ARBA" id="ARBA00022989"/>
    </source>
</evidence>
<dbReference type="GO" id="GO:0016020">
    <property type="term" value="C:membrane"/>
    <property type="evidence" value="ECO:0007669"/>
    <property type="project" value="UniProtKB-SubCell"/>
</dbReference>
<evidence type="ECO:0000313" key="9">
    <source>
        <dbReference type="EMBL" id="OQE30010.1"/>
    </source>
</evidence>
<evidence type="ECO:0000256" key="6">
    <source>
        <dbReference type="SAM" id="MobiDB-lite"/>
    </source>
</evidence>
<evidence type="ECO:0000313" key="10">
    <source>
        <dbReference type="Proteomes" id="UP000191285"/>
    </source>
</evidence>
<dbReference type="EMBL" id="MLKD01000002">
    <property type="protein sequence ID" value="OQE30010.1"/>
    <property type="molecule type" value="Genomic_DNA"/>
</dbReference>
<keyword evidence="10" id="KW-1185">Reference proteome</keyword>
<dbReference type="Pfam" id="PF20684">
    <property type="entry name" value="Fung_rhodopsin"/>
    <property type="match status" value="1"/>
</dbReference>
<evidence type="ECO:0000259" key="8">
    <source>
        <dbReference type="Pfam" id="PF20684"/>
    </source>
</evidence>
<feature type="transmembrane region" description="Helical" evidence="7">
    <location>
        <begin position="253"/>
        <end position="273"/>
    </location>
</feature>
<evidence type="ECO:0000256" key="7">
    <source>
        <dbReference type="SAM" id="Phobius"/>
    </source>
</evidence>
<dbReference type="InterPro" id="IPR052337">
    <property type="entry name" value="SAT4-like"/>
</dbReference>
<feature type="transmembrane region" description="Helical" evidence="7">
    <location>
        <begin position="125"/>
        <end position="145"/>
    </location>
</feature>
<evidence type="ECO:0000256" key="1">
    <source>
        <dbReference type="ARBA" id="ARBA00004141"/>
    </source>
</evidence>
<dbReference type="InterPro" id="IPR049326">
    <property type="entry name" value="Rhodopsin_dom_fungi"/>
</dbReference>
<dbReference type="AlphaFoldDB" id="A0A1V6TVT1"/>
<comment type="similarity">
    <text evidence="5">Belongs to the SAT4 family.</text>
</comment>
<comment type="caution">
    <text evidence="9">The sequence shown here is derived from an EMBL/GenBank/DDBJ whole genome shotgun (WGS) entry which is preliminary data.</text>
</comment>
<gene>
    <name evidence="9" type="ORF">PENSTE_c002G07937</name>
</gene>
<dbReference type="PANTHER" id="PTHR33048:SF113">
    <property type="entry name" value="INTEGRAL MEMBRANE PROTEIN-RELATED"/>
    <property type="match status" value="1"/>
</dbReference>
<keyword evidence="2 7" id="KW-0812">Transmembrane</keyword>
<feature type="transmembrane region" description="Helical" evidence="7">
    <location>
        <begin position="182"/>
        <end position="202"/>
    </location>
</feature>
<feature type="transmembrane region" description="Helical" evidence="7">
    <location>
        <begin position="46"/>
        <end position="69"/>
    </location>
</feature>
<feature type="transmembrane region" description="Helical" evidence="7">
    <location>
        <begin position="89"/>
        <end position="113"/>
    </location>
</feature>
<keyword evidence="3 7" id="KW-1133">Transmembrane helix</keyword>
<evidence type="ECO:0000256" key="5">
    <source>
        <dbReference type="ARBA" id="ARBA00038359"/>
    </source>
</evidence>
<keyword evidence="4 7" id="KW-0472">Membrane</keyword>
<dbReference type="Proteomes" id="UP000191285">
    <property type="component" value="Unassembled WGS sequence"/>
</dbReference>
<evidence type="ECO:0000256" key="4">
    <source>
        <dbReference type="ARBA" id="ARBA00023136"/>
    </source>
</evidence>
<feature type="transmembrane region" description="Helical" evidence="7">
    <location>
        <begin position="214"/>
        <end position="241"/>
    </location>
</feature>
<reference evidence="10" key="1">
    <citation type="journal article" date="2017" name="Nat. Microbiol.">
        <title>Global analysis of biosynthetic gene clusters reveals vast potential of secondary metabolite production in Penicillium species.</title>
        <authorList>
            <person name="Nielsen J.C."/>
            <person name="Grijseels S."/>
            <person name="Prigent S."/>
            <person name="Ji B."/>
            <person name="Dainat J."/>
            <person name="Nielsen K.F."/>
            <person name="Frisvad J.C."/>
            <person name="Workman M."/>
            <person name="Nielsen J."/>
        </authorList>
    </citation>
    <scope>NUCLEOTIDE SEQUENCE [LARGE SCALE GENOMIC DNA]</scope>
    <source>
        <strain evidence="10">IBT 24891</strain>
    </source>
</reference>
<feature type="region of interest" description="Disordered" evidence="6">
    <location>
        <begin position="329"/>
        <end position="368"/>
    </location>
</feature>
<feature type="domain" description="Rhodopsin" evidence="8">
    <location>
        <begin position="30"/>
        <end position="278"/>
    </location>
</feature>
<feature type="transmembrane region" description="Helical" evidence="7">
    <location>
        <begin position="12"/>
        <end position="34"/>
    </location>
</feature>
<organism evidence="9 10">
    <name type="scientific">Penicillium steckii</name>
    <dbReference type="NCBI Taxonomy" id="303698"/>
    <lineage>
        <taxon>Eukaryota</taxon>
        <taxon>Fungi</taxon>
        <taxon>Dikarya</taxon>
        <taxon>Ascomycota</taxon>
        <taxon>Pezizomycotina</taxon>
        <taxon>Eurotiomycetes</taxon>
        <taxon>Eurotiomycetidae</taxon>
        <taxon>Eurotiales</taxon>
        <taxon>Aspergillaceae</taxon>
        <taxon>Penicillium</taxon>
    </lineage>
</organism>
<comment type="subcellular location">
    <subcellularLocation>
        <location evidence="1">Membrane</location>
        <topology evidence="1">Multi-pass membrane protein</topology>
    </subcellularLocation>
</comment>
<dbReference type="PANTHER" id="PTHR33048">
    <property type="entry name" value="PTH11-LIKE INTEGRAL MEMBRANE PROTEIN (AFU_ORTHOLOGUE AFUA_5G11245)"/>
    <property type="match status" value="1"/>
</dbReference>
<accession>A0A1V6TVT1</accession>
<name>A0A1V6TVT1_9EURO</name>